<name>A0A8J8GH33_9BACI</name>
<proteinExistence type="predicted"/>
<dbReference type="PANTHER" id="PTHR43760:SF1">
    <property type="entry name" value="ENDORIBONUCLEASE L-PSP_CHORISMATE MUTASE-LIKE DOMAIN-CONTAINING PROTEIN"/>
    <property type="match status" value="1"/>
</dbReference>
<organism evidence="2 3">
    <name type="scientific">Calidifontibacillus erzurumensis</name>
    <dbReference type="NCBI Taxonomy" id="2741433"/>
    <lineage>
        <taxon>Bacteria</taxon>
        <taxon>Bacillati</taxon>
        <taxon>Bacillota</taxon>
        <taxon>Bacilli</taxon>
        <taxon>Bacillales</taxon>
        <taxon>Bacillaceae</taxon>
        <taxon>Calidifontibacillus/Schinkia group</taxon>
        <taxon>Calidifontibacillus</taxon>
    </lineage>
</organism>
<evidence type="ECO:0000313" key="3">
    <source>
        <dbReference type="Proteomes" id="UP000625804"/>
    </source>
</evidence>
<dbReference type="SUPFAM" id="SSF55298">
    <property type="entry name" value="YjgF-like"/>
    <property type="match status" value="1"/>
</dbReference>
<gene>
    <name evidence="2" type="ORF">HR057_15155</name>
</gene>
<sequence length="162" mass="17740">MKTQSFDVEAILKEKGLSLPKPPKPSGNYLFLNQVGNIVYVSGITCKFNGEMVYKGKVGIDLSIQEGYEASRITTLNHLSILKDYLKDFNKIEKIVKITGYVNCDPSFAQVPDVINGSSDLLIEIFGEKGKHARCAVGVASLPGNAAVETDMIVLLKDEKEN</sequence>
<dbReference type="Proteomes" id="UP000625804">
    <property type="component" value="Unassembled WGS sequence"/>
</dbReference>
<dbReference type="InterPro" id="IPR035959">
    <property type="entry name" value="RutC-like_sf"/>
</dbReference>
<reference evidence="2" key="1">
    <citation type="submission" date="2020-06" db="EMBL/GenBank/DDBJ databases">
        <title>A novel thermopfilic bacterium from Erzurum, Turkey.</title>
        <authorList>
            <person name="Adiguzel A."/>
            <person name="Ay H."/>
            <person name="Baltaci M.O."/>
        </authorList>
    </citation>
    <scope>NUCLEOTIDE SEQUENCE</scope>
    <source>
        <strain evidence="2">P2</strain>
    </source>
</reference>
<comment type="caution">
    <text evidence="2">The sequence shown here is derived from an EMBL/GenBank/DDBJ whole genome shotgun (WGS) entry which is preliminary data.</text>
</comment>
<accession>A0A8J8GH33</accession>
<protein>
    <submittedName>
        <fullName evidence="2">RidA family protein</fullName>
    </submittedName>
</protein>
<dbReference type="CDD" id="cd02199">
    <property type="entry name" value="YjgF_YER057c_UK114_like_1"/>
    <property type="match status" value="1"/>
</dbReference>
<dbReference type="AlphaFoldDB" id="A0A8J8GH33"/>
<dbReference type="EMBL" id="JABTTE010000028">
    <property type="protein sequence ID" value="NSL53081.1"/>
    <property type="molecule type" value="Genomic_DNA"/>
</dbReference>
<feature type="domain" description="Endoribonuclease L-PSP/chorismate mutase-like" evidence="1">
    <location>
        <begin position="12"/>
        <end position="146"/>
    </location>
</feature>
<evidence type="ECO:0000313" key="2">
    <source>
        <dbReference type="EMBL" id="NSL53081.1"/>
    </source>
</evidence>
<keyword evidence="3" id="KW-1185">Reference proteome</keyword>
<dbReference type="RefSeq" id="WP_173732283.1">
    <property type="nucleotide sequence ID" value="NZ_JABTTE010000028.1"/>
</dbReference>
<dbReference type="InterPro" id="IPR013813">
    <property type="entry name" value="Endoribo_LPSP/chorism_mut-like"/>
</dbReference>
<dbReference type="Gene3D" id="3.30.1330.40">
    <property type="entry name" value="RutC-like"/>
    <property type="match status" value="1"/>
</dbReference>
<evidence type="ECO:0000259" key="1">
    <source>
        <dbReference type="Pfam" id="PF14588"/>
    </source>
</evidence>
<dbReference type="Pfam" id="PF14588">
    <property type="entry name" value="YjgF_endoribonc"/>
    <property type="match status" value="1"/>
</dbReference>
<dbReference type="PANTHER" id="PTHR43760">
    <property type="entry name" value="ENDORIBONUCLEASE-RELATED"/>
    <property type="match status" value="1"/>
</dbReference>